<organism evidence="1 2">
    <name type="scientific">Leptotrombidium deliense</name>
    <dbReference type="NCBI Taxonomy" id="299467"/>
    <lineage>
        <taxon>Eukaryota</taxon>
        <taxon>Metazoa</taxon>
        <taxon>Ecdysozoa</taxon>
        <taxon>Arthropoda</taxon>
        <taxon>Chelicerata</taxon>
        <taxon>Arachnida</taxon>
        <taxon>Acari</taxon>
        <taxon>Acariformes</taxon>
        <taxon>Trombidiformes</taxon>
        <taxon>Prostigmata</taxon>
        <taxon>Anystina</taxon>
        <taxon>Parasitengona</taxon>
        <taxon>Trombiculoidea</taxon>
        <taxon>Trombiculidae</taxon>
        <taxon>Leptotrombidium</taxon>
    </lineage>
</organism>
<proteinExistence type="predicted"/>
<accession>A0A443RYG2</accession>
<dbReference type="EMBL" id="NCKV01019180">
    <property type="protein sequence ID" value="RWS20225.1"/>
    <property type="molecule type" value="Genomic_DNA"/>
</dbReference>
<evidence type="ECO:0000313" key="1">
    <source>
        <dbReference type="EMBL" id="RWS20225.1"/>
    </source>
</evidence>
<protein>
    <submittedName>
        <fullName evidence="1">Uncharacterized protein</fullName>
    </submittedName>
</protein>
<name>A0A443RYG2_9ACAR</name>
<keyword evidence="2" id="KW-1185">Reference proteome</keyword>
<evidence type="ECO:0000313" key="2">
    <source>
        <dbReference type="Proteomes" id="UP000288716"/>
    </source>
</evidence>
<reference evidence="1 2" key="1">
    <citation type="journal article" date="2018" name="Gigascience">
        <title>Genomes of trombidid mites reveal novel predicted allergens and laterally-transferred genes associated with secondary metabolism.</title>
        <authorList>
            <person name="Dong X."/>
            <person name="Chaisiri K."/>
            <person name="Xia D."/>
            <person name="Armstrong S.D."/>
            <person name="Fang Y."/>
            <person name="Donnelly M.J."/>
            <person name="Kadowaki T."/>
            <person name="McGarry J.W."/>
            <person name="Darby A.C."/>
            <person name="Makepeace B.L."/>
        </authorList>
    </citation>
    <scope>NUCLEOTIDE SEQUENCE [LARGE SCALE GENOMIC DNA]</scope>
    <source>
        <strain evidence="1">UoL-UT</strain>
    </source>
</reference>
<comment type="caution">
    <text evidence="1">The sequence shown here is derived from an EMBL/GenBank/DDBJ whole genome shotgun (WGS) entry which is preliminary data.</text>
</comment>
<dbReference type="Proteomes" id="UP000288716">
    <property type="component" value="Unassembled WGS sequence"/>
</dbReference>
<dbReference type="VEuPathDB" id="VectorBase:LDEU011815"/>
<dbReference type="AlphaFoldDB" id="A0A443RYG2"/>
<gene>
    <name evidence="1" type="ORF">B4U80_06840</name>
</gene>
<sequence length="35" mass="3920">MSKSAQFVTTFMKKMINFEFFPAITSTTPNVLTCG</sequence>